<dbReference type="STRING" id="747725.A0A162YUP5"/>
<dbReference type="PANTHER" id="PTHR13190">
    <property type="entry name" value="AUTOPHAGY-RELATED 2, ISOFORM A"/>
    <property type="match status" value="1"/>
</dbReference>
<feature type="non-terminal residue" evidence="12">
    <location>
        <position position="227"/>
    </location>
</feature>
<dbReference type="GO" id="GO:0032266">
    <property type="term" value="F:phosphatidylinositol-3-phosphate binding"/>
    <property type="evidence" value="ECO:0007669"/>
    <property type="project" value="TreeGrafter"/>
</dbReference>
<dbReference type="VEuPathDB" id="FungiDB:MUCCIDRAFT_145930"/>
<dbReference type="GO" id="GO:0005789">
    <property type="term" value="C:endoplasmic reticulum membrane"/>
    <property type="evidence" value="ECO:0007669"/>
    <property type="project" value="UniProtKB-SubCell"/>
</dbReference>
<dbReference type="GO" id="GO:0061908">
    <property type="term" value="C:phagophore"/>
    <property type="evidence" value="ECO:0007669"/>
    <property type="project" value="TreeGrafter"/>
</dbReference>
<dbReference type="GO" id="GO:0006869">
    <property type="term" value="P:lipid transport"/>
    <property type="evidence" value="ECO:0007669"/>
    <property type="project" value="UniProtKB-KW"/>
</dbReference>
<dbReference type="GO" id="GO:0061709">
    <property type="term" value="P:reticulophagy"/>
    <property type="evidence" value="ECO:0007669"/>
    <property type="project" value="TreeGrafter"/>
</dbReference>
<dbReference type="GO" id="GO:0043495">
    <property type="term" value="F:protein-membrane adaptor activity"/>
    <property type="evidence" value="ECO:0007669"/>
    <property type="project" value="TreeGrafter"/>
</dbReference>
<keyword evidence="7" id="KW-0072">Autophagy</keyword>
<evidence type="ECO:0000256" key="9">
    <source>
        <dbReference type="ARBA" id="ARBA00023136"/>
    </source>
</evidence>
<keyword evidence="6" id="KW-0256">Endoplasmic reticulum</keyword>
<dbReference type="PANTHER" id="PTHR13190:SF1">
    <property type="entry name" value="AUTOPHAGY-RELATED 2, ISOFORM A"/>
    <property type="match status" value="1"/>
</dbReference>
<keyword evidence="9" id="KW-0472">Membrane</keyword>
<evidence type="ECO:0000256" key="4">
    <source>
        <dbReference type="ARBA" id="ARBA00018070"/>
    </source>
</evidence>
<dbReference type="GO" id="GO:0000422">
    <property type="term" value="P:autophagy of mitochondrion"/>
    <property type="evidence" value="ECO:0007669"/>
    <property type="project" value="TreeGrafter"/>
</dbReference>
<evidence type="ECO:0000256" key="2">
    <source>
        <dbReference type="ARBA" id="ARBA00004623"/>
    </source>
</evidence>
<comment type="catalytic activity">
    <reaction evidence="10">
        <text>a 1,2-diacyl-sn-glycero-3-phospho-L-serine(in) = a 1,2-diacyl-sn-glycero-3-phospho-L-serine(out)</text>
        <dbReference type="Rhea" id="RHEA:38663"/>
        <dbReference type="ChEBI" id="CHEBI:57262"/>
    </reaction>
</comment>
<dbReference type="Pfam" id="PF13329">
    <property type="entry name" value="ATG2_CAD"/>
    <property type="match status" value="1"/>
</dbReference>
<evidence type="ECO:0000256" key="10">
    <source>
        <dbReference type="ARBA" id="ARBA00024479"/>
    </source>
</evidence>
<evidence type="ECO:0000256" key="7">
    <source>
        <dbReference type="ARBA" id="ARBA00023006"/>
    </source>
</evidence>
<keyword evidence="8" id="KW-0445">Lipid transport</keyword>
<comment type="catalytic activity">
    <reaction evidence="11">
        <text>a 1,2-diacyl-sn-glycero-3-phosphoethanolamine(in) = a 1,2-diacyl-sn-glycero-3-phosphoethanolamine(out)</text>
        <dbReference type="Rhea" id="RHEA:38895"/>
        <dbReference type="ChEBI" id="CHEBI:64612"/>
    </reaction>
</comment>
<evidence type="ECO:0000256" key="1">
    <source>
        <dbReference type="ARBA" id="ARBA00004406"/>
    </source>
</evidence>
<comment type="subcellular location">
    <subcellularLocation>
        <location evidence="1">Endoplasmic reticulum membrane</location>
        <topology evidence="1">Peripheral membrane protein</topology>
    </subcellularLocation>
    <subcellularLocation>
        <location evidence="2">Preautophagosomal structure membrane</location>
        <topology evidence="2">Peripheral membrane protein</topology>
    </subcellularLocation>
</comment>
<dbReference type="GO" id="GO:0034727">
    <property type="term" value="P:piecemeal microautophagy of the nucleus"/>
    <property type="evidence" value="ECO:0007669"/>
    <property type="project" value="TreeGrafter"/>
</dbReference>
<organism evidence="12 13">
    <name type="scientific">Mucor lusitanicus CBS 277.49</name>
    <dbReference type="NCBI Taxonomy" id="747725"/>
    <lineage>
        <taxon>Eukaryota</taxon>
        <taxon>Fungi</taxon>
        <taxon>Fungi incertae sedis</taxon>
        <taxon>Mucoromycota</taxon>
        <taxon>Mucoromycotina</taxon>
        <taxon>Mucoromycetes</taxon>
        <taxon>Mucorales</taxon>
        <taxon>Mucorineae</taxon>
        <taxon>Mucoraceae</taxon>
        <taxon>Mucor</taxon>
    </lineage>
</organism>
<evidence type="ECO:0000313" key="13">
    <source>
        <dbReference type="Proteomes" id="UP000077051"/>
    </source>
</evidence>
<evidence type="ECO:0000313" key="12">
    <source>
        <dbReference type="EMBL" id="OAD00767.1"/>
    </source>
</evidence>
<sequence>MVNVELISLRPVKDDPQQEYRLKARLLPIRLYVDQDAMTFLQKYFLFENEYDQEELDEEGGSDDADEEGPGMFFQHVDIYPITLKVDYKPKVFNLGNFREGQVIELMNLFRLDAAEMQLSHIKLTGIKGMDGLLDKLGKEWLPHILNTQKGNMVSGVSPVRSIVNLSTGVADLVLLPIQQYRKDGRLMKGIQRGTSSFARATAIEAIKLSSRVATGTQVILEHADGF</sequence>
<protein>
    <recommendedName>
        <fullName evidence="4">Autophagy-related protein 2</fullName>
    </recommendedName>
</protein>
<dbReference type="GO" id="GO:0061723">
    <property type="term" value="P:glycophagy"/>
    <property type="evidence" value="ECO:0007669"/>
    <property type="project" value="TreeGrafter"/>
</dbReference>
<evidence type="ECO:0000256" key="5">
    <source>
        <dbReference type="ARBA" id="ARBA00022448"/>
    </source>
</evidence>
<keyword evidence="13" id="KW-1185">Reference proteome</keyword>
<dbReference type="InterPro" id="IPR026849">
    <property type="entry name" value="ATG2"/>
</dbReference>
<name>A0A162YUP5_MUCCL</name>
<accession>A0A162YUP5</accession>
<dbReference type="GO" id="GO:0034045">
    <property type="term" value="C:phagophore assembly site membrane"/>
    <property type="evidence" value="ECO:0007669"/>
    <property type="project" value="UniProtKB-SubCell"/>
</dbReference>
<dbReference type="Proteomes" id="UP000077051">
    <property type="component" value="Unassembled WGS sequence"/>
</dbReference>
<dbReference type="AlphaFoldDB" id="A0A162YUP5"/>
<dbReference type="GO" id="GO:0000045">
    <property type="term" value="P:autophagosome assembly"/>
    <property type="evidence" value="ECO:0007669"/>
    <property type="project" value="TreeGrafter"/>
</dbReference>
<evidence type="ECO:0000256" key="6">
    <source>
        <dbReference type="ARBA" id="ARBA00022824"/>
    </source>
</evidence>
<gene>
    <name evidence="12" type="ORF">MUCCIDRAFT_145930</name>
</gene>
<keyword evidence="5" id="KW-0813">Transport</keyword>
<evidence type="ECO:0000256" key="8">
    <source>
        <dbReference type="ARBA" id="ARBA00023055"/>
    </source>
</evidence>
<dbReference type="OrthoDB" id="18982at2759"/>
<proteinExistence type="inferred from homology"/>
<evidence type="ECO:0000256" key="3">
    <source>
        <dbReference type="ARBA" id="ARBA00009714"/>
    </source>
</evidence>
<dbReference type="EMBL" id="AMYB01000006">
    <property type="protein sequence ID" value="OAD00767.1"/>
    <property type="molecule type" value="Genomic_DNA"/>
</dbReference>
<comment type="caution">
    <text evidence="12">The sequence shown here is derived from an EMBL/GenBank/DDBJ whole genome shotgun (WGS) entry which is preliminary data.</text>
</comment>
<reference evidence="12 13" key="1">
    <citation type="submission" date="2015-06" db="EMBL/GenBank/DDBJ databases">
        <title>Expansion of signal transduction pathways in fungi by whole-genome duplication.</title>
        <authorList>
            <consortium name="DOE Joint Genome Institute"/>
            <person name="Corrochano L.M."/>
            <person name="Kuo A."/>
            <person name="Marcet-Houben M."/>
            <person name="Polaino S."/>
            <person name="Salamov A."/>
            <person name="Villalobos J.M."/>
            <person name="Alvarez M.I."/>
            <person name="Avalos J."/>
            <person name="Benito E.P."/>
            <person name="Benoit I."/>
            <person name="Burger G."/>
            <person name="Camino L.P."/>
            <person name="Canovas D."/>
            <person name="Cerda-Olmedo E."/>
            <person name="Cheng J.-F."/>
            <person name="Dominguez A."/>
            <person name="Elias M."/>
            <person name="Eslava A.P."/>
            <person name="Glaser F."/>
            <person name="Grimwood J."/>
            <person name="Gutierrez G."/>
            <person name="Heitman J."/>
            <person name="Henrissat B."/>
            <person name="Iturriaga E.A."/>
            <person name="Lang B.F."/>
            <person name="Lavin J.L."/>
            <person name="Lee S."/>
            <person name="Li W."/>
            <person name="Lindquist E."/>
            <person name="Lopez-Garcia S."/>
            <person name="Luque E.M."/>
            <person name="Marcos A.T."/>
            <person name="Martin J."/>
            <person name="Mccluskey K."/>
            <person name="Medina H.R."/>
            <person name="Miralles-Duran A."/>
            <person name="Miyazaki A."/>
            <person name="Munoz-Torres E."/>
            <person name="Oguiza J.A."/>
            <person name="Ohm R."/>
            <person name="Olmedo M."/>
            <person name="Orejas M."/>
            <person name="Ortiz-Castellanos L."/>
            <person name="Pisabarro A.G."/>
            <person name="Rodriguez-Romero J."/>
            <person name="Ruiz-Herrera J."/>
            <person name="Ruiz-Vazquez R."/>
            <person name="Sanz C."/>
            <person name="Schackwitz W."/>
            <person name="Schmutz J."/>
            <person name="Shahriari M."/>
            <person name="Shelest E."/>
            <person name="Silva-Franco F."/>
            <person name="Soanes D."/>
            <person name="Syed K."/>
            <person name="Tagua V.G."/>
            <person name="Talbot N.J."/>
            <person name="Thon M."/>
            <person name="De Vries R.P."/>
            <person name="Wiebenga A."/>
            <person name="Yadav J.S."/>
            <person name="Braun E.L."/>
            <person name="Baker S."/>
            <person name="Garre V."/>
            <person name="Horwitz B."/>
            <person name="Torres-Martinez S."/>
            <person name="Idnurm A."/>
            <person name="Herrera-Estrella A."/>
            <person name="Gabaldon T."/>
            <person name="Grigoriev I.V."/>
        </authorList>
    </citation>
    <scope>NUCLEOTIDE SEQUENCE [LARGE SCALE GENOMIC DNA]</scope>
    <source>
        <strain evidence="12 13">CBS 277.49</strain>
    </source>
</reference>
<comment type="similarity">
    <text evidence="3">Belongs to the ATG2 family.</text>
</comment>
<evidence type="ECO:0000256" key="11">
    <source>
        <dbReference type="ARBA" id="ARBA00024615"/>
    </source>
</evidence>